<feature type="transmembrane region" description="Helical" evidence="9">
    <location>
        <begin position="105"/>
        <end position="125"/>
    </location>
</feature>
<name>A0A1G5L017_9FIRM</name>
<keyword evidence="4" id="KW-0808">Transferase</keyword>
<dbReference type="PANTHER" id="PTHR24421:SF10">
    <property type="entry name" value="NITRATE_NITRITE SENSOR PROTEIN NARQ"/>
    <property type="match status" value="1"/>
</dbReference>
<dbReference type="InterPro" id="IPR011712">
    <property type="entry name" value="Sig_transdc_His_kin_sub3_dim/P"/>
</dbReference>
<evidence type="ECO:0000259" key="10">
    <source>
        <dbReference type="Pfam" id="PF07730"/>
    </source>
</evidence>
<dbReference type="GO" id="GO:0046983">
    <property type="term" value="F:protein dimerization activity"/>
    <property type="evidence" value="ECO:0007669"/>
    <property type="project" value="InterPro"/>
</dbReference>
<dbReference type="Gene3D" id="3.30.565.10">
    <property type="entry name" value="Histidine kinase-like ATPase, C-terminal domain"/>
    <property type="match status" value="1"/>
</dbReference>
<feature type="transmembrane region" description="Helical" evidence="9">
    <location>
        <begin position="48"/>
        <end position="75"/>
    </location>
</feature>
<evidence type="ECO:0000256" key="3">
    <source>
        <dbReference type="ARBA" id="ARBA00022553"/>
    </source>
</evidence>
<sequence>MKILFKISFLTFVLIQLLLSSSISIAELIFLLLFLASSIFRVKYFNSIWLVAMEAILIYIAIGYNTTFVFLFGIIAFDLIEMGFYIGIVPILLIGYLNLTLDSMINFLFLIFLSCFFSYISHGLWEKEKILKQSFDMERKARYELDQTRIKLLESSKDIAHLTEIKERNRIAREIHDSIGHNIAGILLQLQATEKLFNKNNEKALDLLKKSVGGLAETLVHLRETVHNIKPKDNIGIEYIESIINHFQYCPVDIRFSGDFNKLPSSHMEIIASNIKESLTNITKHSKATKVNITIETNDMYTRLLIKDNGVGCSKIKENMGLGGMRDRIKNVGGSISINGQDGFMIVCVIPVEMGGEIFEGVNC</sequence>
<keyword evidence="6 11" id="KW-0418">Kinase</keyword>
<dbReference type="GO" id="GO:0005524">
    <property type="term" value="F:ATP binding"/>
    <property type="evidence" value="ECO:0007669"/>
    <property type="project" value="UniProtKB-KW"/>
</dbReference>
<keyword evidence="12" id="KW-1185">Reference proteome</keyword>
<keyword evidence="7" id="KW-0067">ATP-binding</keyword>
<dbReference type="GO" id="GO:0016020">
    <property type="term" value="C:membrane"/>
    <property type="evidence" value="ECO:0007669"/>
    <property type="project" value="InterPro"/>
</dbReference>
<comment type="catalytic activity">
    <reaction evidence="1">
        <text>ATP + protein L-histidine = ADP + protein N-phospho-L-histidine.</text>
        <dbReference type="EC" id="2.7.13.3"/>
    </reaction>
</comment>
<evidence type="ECO:0000256" key="4">
    <source>
        <dbReference type="ARBA" id="ARBA00022679"/>
    </source>
</evidence>
<feature type="domain" description="Signal transduction histidine kinase subgroup 3 dimerisation and phosphoacceptor" evidence="10">
    <location>
        <begin position="167"/>
        <end position="233"/>
    </location>
</feature>
<evidence type="ECO:0000256" key="8">
    <source>
        <dbReference type="ARBA" id="ARBA00023012"/>
    </source>
</evidence>
<keyword evidence="5" id="KW-0547">Nucleotide-binding</keyword>
<evidence type="ECO:0000256" key="5">
    <source>
        <dbReference type="ARBA" id="ARBA00022741"/>
    </source>
</evidence>
<dbReference type="Proteomes" id="UP000198636">
    <property type="component" value="Unassembled WGS sequence"/>
</dbReference>
<keyword evidence="3" id="KW-0597">Phosphoprotein</keyword>
<proteinExistence type="predicted"/>
<protein>
    <recommendedName>
        <fullName evidence="2">histidine kinase</fullName>
        <ecNumber evidence="2">2.7.13.3</ecNumber>
    </recommendedName>
</protein>
<evidence type="ECO:0000313" key="12">
    <source>
        <dbReference type="Proteomes" id="UP000198636"/>
    </source>
</evidence>
<feature type="transmembrane region" description="Helical" evidence="9">
    <location>
        <begin position="82"/>
        <end position="99"/>
    </location>
</feature>
<feature type="transmembrane region" description="Helical" evidence="9">
    <location>
        <begin position="12"/>
        <end position="36"/>
    </location>
</feature>
<evidence type="ECO:0000256" key="6">
    <source>
        <dbReference type="ARBA" id="ARBA00022777"/>
    </source>
</evidence>
<reference evidence="11 12" key="1">
    <citation type="submission" date="2016-10" db="EMBL/GenBank/DDBJ databases">
        <authorList>
            <person name="de Groot N.N."/>
        </authorList>
    </citation>
    <scope>NUCLEOTIDE SEQUENCE [LARGE SCALE GENOMIC DNA]</scope>
    <source>
        <strain evidence="11 12">DSM 18978</strain>
    </source>
</reference>
<dbReference type="OrthoDB" id="9781904at2"/>
<evidence type="ECO:0000313" key="11">
    <source>
        <dbReference type="EMBL" id="SCZ05771.1"/>
    </source>
</evidence>
<dbReference type="CDD" id="cd16917">
    <property type="entry name" value="HATPase_UhpB-NarQ-NarX-like"/>
    <property type="match status" value="1"/>
</dbReference>
<keyword evidence="9" id="KW-1133">Transmembrane helix</keyword>
<dbReference type="Pfam" id="PF07730">
    <property type="entry name" value="HisKA_3"/>
    <property type="match status" value="1"/>
</dbReference>
<dbReference type="RefSeq" id="WP_091547027.1">
    <property type="nucleotide sequence ID" value="NZ_FMUS01000034.1"/>
</dbReference>
<dbReference type="InterPro" id="IPR036890">
    <property type="entry name" value="HATPase_C_sf"/>
</dbReference>
<keyword evidence="9" id="KW-0812">Transmembrane</keyword>
<evidence type="ECO:0000256" key="2">
    <source>
        <dbReference type="ARBA" id="ARBA00012438"/>
    </source>
</evidence>
<dbReference type="AlphaFoldDB" id="A0A1G5L017"/>
<organism evidence="11 12">
    <name type="scientific">Alkaliphilus peptidifermentans DSM 18978</name>
    <dbReference type="NCBI Taxonomy" id="1120976"/>
    <lineage>
        <taxon>Bacteria</taxon>
        <taxon>Bacillati</taxon>
        <taxon>Bacillota</taxon>
        <taxon>Clostridia</taxon>
        <taxon>Peptostreptococcales</taxon>
        <taxon>Natronincolaceae</taxon>
        <taxon>Alkaliphilus</taxon>
    </lineage>
</organism>
<keyword evidence="9" id="KW-0472">Membrane</keyword>
<dbReference type="GO" id="GO:0000155">
    <property type="term" value="F:phosphorelay sensor kinase activity"/>
    <property type="evidence" value="ECO:0007669"/>
    <property type="project" value="InterPro"/>
</dbReference>
<dbReference type="PANTHER" id="PTHR24421">
    <property type="entry name" value="NITRATE/NITRITE SENSOR PROTEIN NARX-RELATED"/>
    <property type="match status" value="1"/>
</dbReference>
<evidence type="ECO:0000256" key="9">
    <source>
        <dbReference type="SAM" id="Phobius"/>
    </source>
</evidence>
<keyword evidence="8" id="KW-0902">Two-component regulatory system</keyword>
<dbReference type="SUPFAM" id="SSF55874">
    <property type="entry name" value="ATPase domain of HSP90 chaperone/DNA topoisomerase II/histidine kinase"/>
    <property type="match status" value="1"/>
</dbReference>
<dbReference type="EC" id="2.7.13.3" evidence="2"/>
<gene>
    <name evidence="11" type="ORF">SAMN03080606_03899</name>
</gene>
<evidence type="ECO:0000256" key="1">
    <source>
        <dbReference type="ARBA" id="ARBA00000085"/>
    </source>
</evidence>
<dbReference type="Gene3D" id="1.20.5.1930">
    <property type="match status" value="1"/>
</dbReference>
<dbReference type="InterPro" id="IPR050482">
    <property type="entry name" value="Sensor_HK_TwoCompSys"/>
</dbReference>
<dbReference type="EMBL" id="FMUS01000034">
    <property type="protein sequence ID" value="SCZ05771.1"/>
    <property type="molecule type" value="Genomic_DNA"/>
</dbReference>
<accession>A0A1G5L017</accession>
<dbReference type="STRING" id="1120976.SAMN03080606_03899"/>
<evidence type="ECO:0000256" key="7">
    <source>
        <dbReference type="ARBA" id="ARBA00022840"/>
    </source>
</evidence>